<name>A0AAT9I011_9ACTN</name>
<organism evidence="2">
    <name type="scientific">Streptomyces haneummycinicus</name>
    <dbReference type="NCBI Taxonomy" id="3074435"/>
    <lineage>
        <taxon>Bacteria</taxon>
        <taxon>Bacillati</taxon>
        <taxon>Actinomycetota</taxon>
        <taxon>Actinomycetes</taxon>
        <taxon>Kitasatosporales</taxon>
        <taxon>Streptomycetaceae</taxon>
        <taxon>Streptomyces</taxon>
    </lineage>
</organism>
<reference evidence="2" key="2">
    <citation type="submission" date="2024-07" db="EMBL/GenBank/DDBJ databases">
        <title>Streptomyces haneummycinica sp. nov., a new antibiotic-producing actinobacterium isolated from marine sediment.</title>
        <authorList>
            <person name="Uemura M."/>
            <person name="Hamada M."/>
            <person name="Hirano S."/>
            <person name="Kobayashi K."/>
            <person name="Ohshiro T."/>
            <person name="Kobayashi T."/>
            <person name="Terahara T."/>
        </authorList>
    </citation>
    <scope>NUCLEOTIDE SEQUENCE</scope>
    <source>
        <strain evidence="2">KM77-8</strain>
        <plasmid evidence="2">pKM77-8_2</plasmid>
    </source>
</reference>
<sequence length="171" mass="18770">MHYNPYDPVRIWVRLPEGFREVAWIHATSVGLPFTHHVWEHICKVVERTSSREEHEAELALALDDFLKRAARKEKLSAAERRVAAKSRASGAVAVPAGELNVLDVPAPSFGLAGVYAEPDLDDDTVPDAYDSGDEDEDILGSPDEELAAGRSTVGCHVLGDMDAEEDPWLP</sequence>
<gene>
    <name evidence="2" type="ORF">SHKM778_95850</name>
</gene>
<accession>A0AAT9I011</accession>
<protein>
    <submittedName>
        <fullName evidence="2">Uncharacterized protein</fullName>
    </submittedName>
</protein>
<reference evidence="2" key="1">
    <citation type="submission" date="2024-06" db="EMBL/GenBank/DDBJ databases">
        <authorList>
            <consortium name="consrtm"/>
            <person name="Uemura M."/>
            <person name="Terahara T."/>
        </authorList>
    </citation>
    <scope>NUCLEOTIDE SEQUENCE</scope>
    <source>
        <strain evidence="2">KM77-8</strain>
        <plasmid evidence="2">pKM77-8_2</plasmid>
    </source>
</reference>
<geneLocation type="plasmid" evidence="2">
    <name>pKM77-8_2</name>
</geneLocation>
<evidence type="ECO:0000313" key="2">
    <source>
        <dbReference type="EMBL" id="BFO23197.1"/>
    </source>
</evidence>
<feature type="compositionally biased region" description="Acidic residues" evidence="1">
    <location>
        <begin position="119"/>
        <end position="147"/>
    </location>
</feature>
<feature type="compositionally biased region" description="Acidic residues" evidence="1">
    <location>
        <begin position="162"/>
        <end position="171"/>
    </location>
</feature>
<proteinExistence type="predicted"/>
<dbReference type="AlphaFoldDB" id="A0AAT9I011"/>
<dbReference type="EMBL" id="AP035770">
    <property type="protein sequence ID" value="BFO23197.1"/>
    <property type="molecule type" value="Genomic_DNA"/>
</dbReference>
<evidence type="ECO:0000256" key="1">
    <source>
        <dbReference type="SAM" id="MobiDB-lite"/>
    </source>
</evidence>
<keyword evidence="2" id="KW-0614">Plasmid</keyword>
<feature type="region of interest" description="Disordered" evidence="1">
    <location>
        <begin position="116"/>
        <end position="171"/>
    </location>
</feature>